<dbReference type="EMBL" id="RHFK02000014">
    <property type="protein sequence ID" value="TWW65441.1"/>
    <property type="molecule type" value="Genomic_DNA"/>
</dbReference>
<reference evidence="2 3" key="1">
    <citation type="submission" date="2019-04" db="EMBL/GenBank/DDBJ databases">
        <title>Chromosome genome assembly for Takifugu flavidus.</title>
        <authorList>
            <person name="Xiao S."/>
        </authorList>
    </citation>
    <scope>NUCLEOTIDE SEQUENCE [LARGE SCALE GENOMIC DNA]</scope>
    <source>
        <strain evidence="2">HTHZ2018</strain>
        <tissue evidence="2">Muscle</tissue>
    </source>
</reference>
<accession>A0A5C6NFR9</accession>
<dbReference type="Proteomes" id="UP000324091">
    <property type="component" value="Chromosome 21"/>
</dbReference>
<organism evidence="2 3">
    <name type="scientific">Takifugu flavidus</name>
    <name type="common">sansaifugu</name>
    <dbReference type="NCBI Taxonomy" id="433684"/>
    <lineage>
        <taxon>Eukaryota</taxon>
        <taxon>Metazoa</taxon>
        <taxon>Chordata</taxon>
        <taxon>Craniata</taxon>
        <taxon>Vertebrata</taxon>
        <taxon>Euteleostomi</taxon>
        <taxon>Actinopterygii</taxon>
        <taxon>Neopterygii</taxon>
        <taxon>Teleostei</taxon>
        <taxon>Neoteleostei</taxon>
        <taxon>Acanthomorphata</taxon>
        <taxon>Eupercaria</taxon>
        <taxon>Tetraodontiformes</taxon>
        <taxon>Tetradontoidea</taxon>
        <taxon>Tetraodontidae</taxon>
        <taxon>Takifugu</taxon>
    </lineage>
</organism>
<gene>
    <name evidence="2" type="ORF">D4764_21G0003410</name>
</gene>
<evidence type="ECO:0000313" key="3">
    <source>
        <dbReference type="Proteomes" id="UP000324091"/>
    </source>
</evidence>
<name>A0A5C6NFR9_9TELE</name>
<evidence type="ECO:0000256" key="1">
    <source>
        <dbReference type="SAM" id="MobiDB-lite"/>
    </source>
</evidence>
<feature type="region of interest" description="Disordered" evidence="1">
    <location>
        <begin position="1"/>
        <end position="68"/>
    </location>
</feature>
<comment type="caution">
    <text evidence="2">The sequence shown here is derived from an EMBL/GenBank/DDBJ whole genome shotgun (WGS) entry which is preliminary data.</text>
</comment>
<dbReference type="AlphaFoldDB" id="A0A5C6NFR9"/>
<proteinExistence type="predicted"/>
<keyword evidence="3" id="KW-1185">Reference proteome</keyword>
<evidence type="ECO:0000313" key="2">
    <source>
        <dbReference type="EMBL" id="TWW65441.1"/>
    </source>
</evidence>
<feature type="region of interest" description="Disordered" evidence="1">
    <location>
        <begin position="83"/>
        <end position="110"/>
    </location>
</feature>
<sequence length="110" mass="11985">MLHAERGGRGSDGGRLLMMMMMMREEGSQRRRGGVVSSGQLGPAGLMDYTRSPLGKWTPPPPSSLANKAPACIVIEMSPKMERRFWGDDSDSSRLGRDHAKGRSAQEHSG</sequence>
<protein>
    <submittedName>
        <fullName evidence="2">Uncharacterized protein</fullName>
    </submittedName>
</protein>